<protein>
    <submittedName>
        <fullName evidence="2">Uncharacterized protein</fullName>
    </submittedName>
</protein>
<keyword evidence="1" id="KW-0812">Transmembrane</keyword>
<proteinExistence type="predicted"/>
<dbReference type="EMBL" id="JXJN01015989">
    <property type="status" value="NOT_ANNOTATED_CDS"/>
    <property type="molecule type" value="Genomic_DNA"/>
</dbReference>
<evidence type="ECO:0000313" key="2">
    <source>
        <dbReference type="EnsemblMetazoa" id="GPPI033208-PA"/>
    </source>
</evidence>
<sequence length="102" mass="11460">KSKIALANIISKKFSFALCLNARLSVTIRVYAYYWILGKMYSCFPLIILQDKFYSNSTQCMRSAGYAARLNLMVLNPNSPLSSKKEVATFCNVMAKNAACKQ</sequence>
<name>A0A1B0BKP7_9MUSC</name>
<organism evidence="2 3">
    <name type="scientific">Glossina palpalis gambiensis</name>
    <dbReference type="NCBI Taxonomy" id="67801"/>
    <lineage>
        <taxon>Eukaryota</taxon>
        <taxon>Metazoa</taxon>
        <taxon>Ecdysozoa</taxon>
        <taxon>Arthropoda</taxon>
        <taxon>Hexapoda</taxon>
        <taxon>Insecta</taxon>
        <taxon>Pterygota</taxon>
        <taxon>Neoptera</taxon>
        <taxon>Endopterygota</taxon>
        <taxon>Diptera</taxon>
        <taxon>Brachycera</taxon>
        <taxon>Muscomorpha</taxon>
        <taxon>Hippoboscoidea</taxon>
        <taxon>Glossinidae</taxon>
        <taxon>Glossina</taxon>
    </lineage>
</organism>
<reference evidence="3" key="1">
    <citation type="submission" date="2015-01" db="EMBL/GenBank/DDBJ databases">
        <authorList>
            <person name="Aksoy S."/>
            <person name="Warren W."/>
            <person name="Wilson R.K."/>
        </authorList>
    </citation>
    <scope>NUCLEOTIDE SEQUENCE [LARGE SCALE GENOMIC DNA]</scope>
    <source>
        <strain evidence="3">IAEA</strain>
    </source>
</reference>
<dbReference type="EnsemblMetazoa" id="GPPI033208-RA">
    <property type="protein sequence ID" value="GPPI033208-PA"/>
    <property type="gene ID" value="GPPI033208"/>
</dbReference>
<keyword evidence="3" id="KW-1185">Reference proteome</keyword>
<keyword evidence="1" id="KW-0472">Membrane</keyword>
<accession>A0A1B0BKP7</accession>
<reference evidence="2" key="2">
    <citation type="submission" date="2020-05" db="UniProtKB">
        <authorList>
            <consortium name="EnsemblMetazoa"/>
        </authorList>
    </citation>
    <scope>IDENTIFICATION</scope>
    <source>
        <strain evidence="2">IAEA</strain>
    </source>
</reference>
<evidence type="ECO:0000256" key="1">
    <source>
        <dbReference type="SAM" id="Phobius"/>
    </source>
</evidence>
<dbReference type="VEuPathDB" id="VectorBase:GPPI033208"/>
<feature type="transmembrane region" description="Helical" evidence="1">
    <location>
        <begin position="31"/>
        <end position="49"/>
    </location>
</feature>
<dbReference type="Proteomes" id="UP000092460">
    <property type="component" value="Unassembled WGS sequence"/>
</dbReference>
<keyword evidence="1" id="KW-1133">Transmembrane helix</keyword>
<evidence type="ECO:0000313" key="3">
    <source>
        <dbReference type="Proteomes" id="UP000092460"/>
    </source>
</evidence>
<dbReference type="AlphaFoldDB" id="A0A1B0BKP7"/>